<feature type="region of interest" description="Disordered" evidence="1">
    <location>
        <begin position="672"/>
        <end position="723"/>
    </location>
</feature>
<dbReference type="Pfam" id="PF13229">
    <property type="entry name" value="Beta_helix"/>
    <property type="match status" value="1"/>
</dbReference>
<protein>
    <submittedName>
        <fullName evidence="4">Fibronectin type III domain protein</fullName>
    </submittedName>
</protein>
<dbReference type="InterPro" id="IPR036116">
    <property type="entry name" value="FN3_sf"/>
</dbReference>
<feature type="domain" description="Fibronectin type-III" evidence="3">
    <location>
        <begin position="779"/>
        <end position="871"/>
    </location>
</feature>
<evidence type="ECO:0000313" key="4">
    <source>
        <dbReference type="EMBL" id="EMR04649.1"/>
    </source>
</evidence>
<dbReference type="GO" id="GO:0016020">
    <property type="term" value="C:membrane"/>
    <property type="evidence" value="ECO:0007669"/>
    <property type="project" value="TreeGrafter"/>
</dbReference>
<reference evidence="4 5" key="1">
    <citation type="journal article" date="2013" name="Genome Announc.">
        <title>Draft Genome Sequence of Cesiribacter andamanensis Strain AMV16T, Isolated from a Soil Sample from a Mud Volcano in the Andaman Islands, India.</title>
        <authorList>
            <person name="Shivaji S."/>
            <person name="Ara S."/>
            <person name="Begum Z."/>
            <person name="Srinivas T.N."/>
            <person name="Singh A."/>
            <person name="Kumar Pinnaka A."/>
        </authorList>
    </citation>
    <scope>NUCLEOTIDE SEQUENCE [LARGE SCALE GENOMIC DNA]</scope>
    <source>
        <strain evidence="4 5">AMV16</strain>
    </source>
</reference>
<dbReference type="NCBIfam" id="NF041518">
    <property type="entry name" value="choice_anch_Q"/>
    <property type="match status" value="1"/>
</dbReference>
<keyword evidence="2" id="KW-0732">Signal</keyword>
<feature type="chain" id="PRO_5004082569" evidence="2">
    <location>
        <begin position="40"/>
        <end position="939"/>
    </location>
</feature>
<dbReference type="InterPro" id="IPR022409">
    <property type="entry name" value="PKD/Chitinase_dom"/>
</dbReference>
<dbReference type="EMBL" id="AODQ01000003">
    <property type="protein sequence ID" value="EMR04649.1"/>
    <property type="molecule type" value="Genomic_DNA"/>
</dbReference>
<dbReference type="PANTHER" id="PTHR46182">
    <property type="entry name" value="FI19480P1"/>
    <property type="match status" value="1"/>
</dbReference>
<dbReference type="STRING" id="1279009.ADICEAN_00252"/>
<dbReference type="InterPro" id="IPR012334">
    <property type="entry name" value="Pectin_lyas_fold"/>
</dbReference>
<evidence type="ECO:0000313" key="5">
    <source>
        <dbReference type="Proteomes" id="UP000011910"/>
    </source>
</evidence>
<dbReference type="eggNOG" id="COG4932">
    <property type="taxonomic scope" value="Bacteria"/>
</dbReference>
<dbReference type="eggNOG" id="COG4099">
    <property type="taxonomic scope" value="Bacteria"/>
</dbReference>
<dbReference type="InterPro" id="IPR011050">
    <property type="entry name" value="Pectin_lyase_fold/virulence"/>
</dbReference>
<accession>M7P247</accession>
<dbReference type="SUPFAM" id="SSF51126">
    <property type="entry name" value="Pectin lyase-like"/>
    <property type="match status" value="1"/>
</dbReference>
<feature type="compositionally biased region" description="Low complexity" evidence="1">
    <location>
        <begin position="672"/>
        <end position="683"/>
    </location>
</feature>
<name>M7P247_9BACT</name>
<dbReference type="SUPFAM" id="SSF49265">
    <property type="entry name" value="Fibronectin type III"/>
    <property type="match status" value="2"/>
</dbReference>
<dbReference type="OrthoDB" id="9803616at2"/>
<proteinExistence type="predicted"/>
<dbReference type="CDD" id="cd00063">
    <property type="entry name" value="FN3"/>
    <property type="match status" value="2"/>
</dbReference>
<evidence type="ECO:0000259" key="3">
    <source>
        <dbReference type="PROSITE" id="PS50853"/>
    </source>
</evidence>
<dbReference type="InterPro" id="IPR039448">
    <property type="entry name" value="Beta_helix"/>
</dbReference>
<feature type="compositionally biased region" description="Polar residues" evidence="1">
    <location>
        <begin position="685"/>
        <end position="701"/>
    </location>
</feature>
<keyword evidence="5" id="KW-1185">Reference proteome</keyword>
<feature type="domain" description="Fibronectin type-III" evidence="3">
    <location>
        <begin position="575"/>
        <end position="666"/>
    </location>
</feature>
<dbReference type="Pfam" id="PF22352">
    <property type="entry name" value="K319L-like_PKD"/>
    <property type="match status" value="2"/>
</dbReference>
<dbReference type="Pfam" id="PF00041">
    <property type="entry name" value="fn3"/>
    <property type="match status" value="2"/>
</dbReference>
<comment type="caution">
    <text evidence="4">The sequence shown here is derived from an EMBL/GenBank/DDBJ whole genome shotgun (WGS) entry which is preliminary data.</text>
</comment>
<dbReference type="RefSeq" id="WP_009193664.1">
    <property type="nucleotide sequence ID" value="NZ_AODQ01000003.1"/>
</dbReference>
<dbReference type="CDD" id="cd00146">
    <property type="entry name" value="PKD"/>
    <property type="match status" value="1"/>
</dbReference>
<dbReference type="Proteomes" id="UP000011910">
    <property type="component" value="Unassembled WGS sequence"/>
</dbReference>
<gene>
    <name evidence="4" type="ORF">ADICEAN_00252</name>
</gene>
<dbReference type="SMART" id="SM00710">
    <property type="entry name" value="PbH1"/>
    <property type="match status" value="8"/>
</dbReference>
<dbReference type="PANTHER" id="PTHR46182:SF2">
    <property type="entry name" value="FI19480P1"/>
    <property type="match status" value="1"/>
</dbReference>
<dbReference type="InterPro" id="IPR059226">
    <property type="entry name" value="Choice_anch_Q_dom"/>
</dbReference>
<dbReference type="GO" id="GO:0031410">
    <property type="term" value="C:cytoplasmic vesicle"/>
    <property type="evidence" value="ECO:0007669"/>
    <property type="project" value="TreeGrafter"/>
</dbReference>
<organism evidence="4 5">
    <name type="scientific">Cesiribacter andamanensis AMV16</name>
    <dbReference type="NCBI Taxonomy" id="1279009"/>
    <lineage>
        <taxon>Bacteria</taxon>
        <taxon>Pseudomonadati</taxon>
        <taxon>Bacteroidota</taxon>
        <taxon>Cytophagia</taxon>
        <taxon>Cytophagales</taxon>
        <taxon>Cesiribacteraceae</taxon>
        <taxon>Cesiribacter</taxon>
    </lineage>
</organism>
<feature type="signal peptide" evidence="2">
    <location>
        <begin position="1"/>
        <end position="39"/>
    </location>
</feature>
<dbReference type="InterPro" id="IPR003961">
    <property type="entry name" value="FN3_dom"/>
</dbReference>
<evidence type="ECO:0000256" key="1">
    <source>
        <dbReference type="SAM" id="MobiDB-lite"/>
    </source>
</evidence>
<dbReference type="Gene3D" id="2.160.20.10">
    <property type="entry name" value="Single-stranded right-handed beta-helix, Pectin lyase-like"/>
    <property type="match status" value="1"/>
</dbReference>
<sequence>MLVHPSSANNTLFFSFFSRTFLTAFFLLLGLSLTNSLQAQDCGCDHTITSSQSYIEAKDMPGGVKPGDVICIKAGVRGRLKLIGFQGTKDQPLTFKNCGGQVIFDNTSMDGTFVFDQSKYIRITGTGSSSHKYGFYIRTASKGSAMYVTETDIEVDHIEIADAGFAGIMSKVEAKCDNREYHRGNFTMYNMSFHDLYIHGTRGEGLYIGSSYYTGKDYGCGMVYSHEIHGLRVYNNIVENTGADGIQIGCATKDVEMYNNTIKNYGLDPFASSQDMGLILNPGTSGKFYNNQIFDGKGMGIMVLGIGNISLYNNLVVRPGGDGIFIDERGPLLPNSGYQVLNNTIVNPGRDGIRMYSRNSVGNRFINNIVAEPKTLHLNYYTRNQYLYLNHSDIQYTASNNLFVPKITDVKFVNAGSGNYQLQETSNAVNKGANLGSQVGFDLLRTPRPQGGTFDIGAYEFSGTQRTSNALPVVNAGSDRTLTLPTNSITLSGSASDTDGSIASKSWTKVSGPSATMSGTSSLSLGLSNLVEGTYTFRLSATDNAGATSYDDVLVTVKAESSSTTTTTNSSGLNAPSNLAGVADKTSAIKLSWKNTNGSNAGEHEIHMSVGNSSSYYLRAKAGSTATAYTVTSLTKGQTYYFKVRAKGSKGYSEFSNEIVFKMVEGAVATTTDAGSSSSADPTVSAGSNQTLTLPSNSVSLRGSAKAEDGSTPSVSWTKVNGPSASMTGSNTLTLSASNLSEGTYTFRLTATDSKGNTAFDDVQVTVQAESSSTSGLNAPSHLAGVADKTSAIKLSWRNNNGTNASEHEIFMSVGNSNSYYQRAKAGSTATAYTVTNLTEGQTYYFKVRAKGSKGYSNYSNEIVFKMVAGAVASSTDGSSSDDSASSSSSSSDTEASTSTNSSGLYAPANLAGVADKTSAIKLNWKTPMAPVPASMRST</sequence>
<feature type="compositionally biased region" description="Polar residues" evidence="1">
    <location>
        <begin position="711"/>
        <end position="723"/>
    </location>
</feature>
<dbReference type="InterPro" id="IPR006626">
    <property type="entry name" value="PbH1"/>
</dbReference>
<feature type="compositionally biased region" description="Low complexity" evidence="1">
    <location>
        <begin position="876"/>
        <end position="903"/>
    </location>
</feature>
<dbReference type="InterPro" id="IPR029865">
    <property type="entry name" value="KIAA0319-like"/>
</dbReference>
<feature type="region of interest" description="Disordered" evidence="1">
    <location>
        <begin position="876"/>
        <end position="907"/>
    </location>
</feature>
<dbReference type="Gene3D" id="2.60.40.10">
    <property type="entry name" value="Immunoglobulins"/>
    <property type="match status" value="4"/>
</dbReference>
<evidence type="ECO:0000256" key="2">
    <source>
        <dbReference type="SAM" id="SignalP"/>
    </source>
</evidence>
<dbReference type="PROSITE" id="PS50853">
    <property type="entry name" value="FN3"/>
    <property type="match status" value="2"/>
</dbReference>
<dbReference type="AlphaFoldDB" id="M7P247"/>
<dbReference type="InterPro" id="IPR013783">
    <property type="entry name" value="Ig-like_fold"/>
</dbReference>
<dbReference type="SMART" id="SM00089">
    <property type="entry name" value="PKD"/>
    <property type="match status" value="2"/>
</dbReference>
<dbReference type="SMART" id="SM00060">
    <property type="entry name" value="FN3"/>
    <property type="match status" value="4"/>
</dbReference>